<accession>A0AA49GN54</accession>
<gene>
    <name evidence="2" type="ORF">K4G66_04140</name>
</gene>
<dbReference type="InterPro" id="IPR012938">
    <property type="entry name" value="Glc/Sorbosone_DH"/>
</dbReference>
<dbReference type="AlphaFoldDB" id="A0AA49GN54"/>
<name>A0AA49GN54_9BACT</name>
<evidence type="ECO:0000313" key="2">
    <source>
        <dbReference type="EMBL" id="WKN37897.1"/>
    </source>
</evidence>
<dbReference type="PANTHER" id="PTHR33546">
    <property type="entry name" value="LARGE, MULTIFUNCTIONAL SECRETED PROTEIN-RELATED"/>
    <property type="match status" value="1"/>
</dbReference>
<dbReference type="InterPro" id="IPR011041">
    <property type="entry name" value="Quinoprot_gluc/sorb_DH_b-prop"/>
</dbReference>
<dbReference type="PANTHER" id="PTHR33546:SF1">
    <property type="entry name" value="LARGE, MULTIFUNCTIONAL SECRETED PROTEIN"/>
    <property type="match status" value="1"/>
</dbReference>
<dbReference type="SUPFAM" id="SSF50952">
    <property type="entry name" value="Soluble quinoprotein glucose dehydrogenase"/>
    <property type="match status" value="1"/>
</dbReference>
<dbReference type="EMBL" id="CP120682">
    <property type="protein sequence ID" value="WKN37897.1"/>
    <property type="molecule type" value="Genomic_DNA"/>
</dbReference>
<dbReference type="PROSITE" id="PS51257">
    <property type="entry name" value="PROKAR_LIPOPROTEIN"/>
    <property type="match status" value="1"/>
</dbReference>
<dbReference type="Pfam" id="PF07995">
    <property type="entry name" value="GSDH"/>
    <property type="match status" value="1"/>
</dbReference>
<dbReference type="InterPro" id="IPR011042">
    <property type="entry name" value="6-blade_b-propeller_TolB-like"/>
</dbReference>
<protein>
    <submittedName>
        <fullName evidence="2">PQQ-dependent sugar dehydrogenase</fullName>
    </submittedName>
</protein>
<evidence type="ECO:0000259" key="1">
    <source>
        <dbReference type="Pfam" id="PF07995"/>
    </source>
</evidence>
<dbReference type="Gene3D" id="2.120.10.30">
    <property type="entry name" value="TolB, C-terminal domain"/>
    <property type="match status" value="1"/>
</dbReference>
<feature type="domain" description="Glucose/Sorbosone dehydrogenase" evidence="1">
    <location>
        <begin position="147"/>
        <end position="330"/>
    </location>
</feature>
<organism evidence="2">
    <name type="scientific">Roseihalotalea indica</name>
    <dbReference type="NCBI Taxonomy" id="2867963"/>
    <lineage>
        <taxon>Bacteria</taxon>
        <taxon>Pseudomonadati</taxon>
        <taxon>Bacteroidota</taxon>
        <taxon>Cytophagia</taxon>
        <taxon>Cytophagales</taxon>
        <taxon>Catalimonadaceae</taxon>
        <taxon>Roseihalotalea</taxon>
    </lineage>
</organism>
<reference evidence="2" key="2">
    <citation type="journal article" date="2024" name="Antonie Van Leeuwenhoek">
        <title>Roseihalotalea indica gen. nov., sp. nov., a halophilic Bacteroidetes from mesopelagic Southwest Indian Ocean with higher carbohydrate metabolic potential.</title>
        <authorList>
            <person name="Chen B."/>
            <person name="Zhang M."/>
            <person name="Lin D."/>
            <person name="Ye J."/>
            <person name="Tang K."/>
        </authorList>
    </citation>
    <scope>NUCLEOTIDE SEQUENCE</scope>
    <source>
        <strain evidence="2">TK19036</strain>
    </source>
</reference>
<proteinExistence type="predicted"/>
<sequence>MKRWITTISVLAVIIGVALSCDEDDGFWESMIPETDEETTTTQVEGYVYKPALVDATNENVQQLQVPDGFTVTKFAENLGMPRMLVVSAAGNVYASDRQAGLVMMIQDTDDDGVADQTQTVATIKQAHGLAIHDNQMYIIAVNEVYVADMNADGTLGQPQMIISDLPDGGQHPNRTLNFGPDGMMYISVGSTCNACDEPNEENATMLVANPDGSNRRIFAKGLRNTIGFTWHPQTQELWGLDHGIDWLGDNEQVEEVNHIVEGGDYGWPFIYGDGRYNPADRPPGDTTYQEYLQMTTNPVLGYQAHSAPMSLLFYTGDQFPEEYQNDAFATMRGSWNRSTPSGYKIVRLHFEDGQPTQFEDFLTGFLVNNNGAHFARPVGLTMYNDGSLLMSDDTNGVIYRIAYQP</sequence>
<reference evidence="2" key="1">
    <citation type="journal article" date="2023" name="Comput. Struct. Biotechnol. J.">
        <title>Discovery of a novel marine Bacteroidetes with a rich repertoire of carbohydrate-active enzymes.</title>
        <authorList>
            <person name="Chen B."/>
            <person name="Liu G."/>
            <person name="Chen Q."/>
            <person name="Wang H."/>
            <person name="Liu L."/>
            <person name="Tang K."/>
        </authorList>
    </citation>
    <scope>NUCLEOTIDE SEQUENCE</scope>
    <source>
        <strain evidence="2">TK19036</strain>
    </source>
</reference>